<dbReference type="RefSeq" id="WP_028092525.1">
    <property type="nucleotide sequence ID" value="NZ_BNAP01000003.1"/>
</dbReference>
<dbReference type="InterPro" id="IPR029062">
    <property type="entry name" value="Class_I_gatase-like"/>
</dbReference>
<proteinExistence type="predicted"/>
<evidence type="ECO:0000256" key="1">
    <source>
        <dbReference type="ARBA" id="ARBA00023015"/>
    </source>
</evidence>
<dbReference type="InterPro" id="IPR009057">
    <property type="entry name" value="Homeodomain-like_sf"/>
</dbReference>
<dbReference type="GO" id="GO:0003700">
    <property type="term" value="F:DNA-binding transcription factor activity"/>
    <property type="evidence" value="ECO:0007669"/>
    <property type="project" value="InterPro"/>
</dbReference>
<evidence type="ECO:0000256" key="2">
    <source>
        <dbReference type="ARBA" id="ARBA00023163"/>
    </source>
</evidence>
<gene>
    <name evidence="4" type="ORF">GCM10010961_12250</name>
</gene>
<dbReference type="SUPFAM" id="SSF46689">
    <property type="entry name" value="Homeodomain-like"/>
    <property type="match status" value="2"/>
</dbReference>
<dbReference type="EMBL" id="BNAP01000003">
    <property type="protein sequence ID" value="GHG85294.1"/>
    <property type="molecule type" value="Genomic_DNA"/>
</dbReference>
<reference evidence="4" key="2">
    <citation type="submission" date="2020-09" db="EMBL/GenBank/DDBJ databases">
        <authorList>
            <person name="Sun Q."/>
            <person name="Zhou Y."/>
        </authorList>
    </citation>
    <scope>NUCLEOTIDE SEQUENCE</scope>
    <source>
        <strain evidence="4">CGMCC 1.7081</strain>
    </source>
</reference>
<keyword evidence="1" id="KW-0805">Transcription regulation</keyword>
<dbReference type="Pfam" id="PF01965">
    <property type="entry name" value="DJ-1_PfpI"/>
    <property type="match status" value="1"/>
</dbReference>
<dbReference type="SMART" id="SM00342">
    <property type="entry name" value="HTH_ARAC"/>
    <property type="match status" value="1"/>
</dbReference>
<dbReference type="PROSITE" id="PS01124">
    <property type="entry name" value="HTH_ARAC_FAMILY_2"/>
    <property type="match status" value="1"/>
</dbReference>
<dbReference type="PANTHER" id="PTHR43130:SF3">
    <property type="entry name" value="HTH-TYPE TRANSCRIPTIONAL REGULATOR RV1931C"/>
    <property type="match status" value="1"/>
</dbReference>
<dbReference type="SUPFAM" id="SSF52317">
    <property type="entry name" value="Class I glutamine amidotransferase-like"/>
    <property type="match status" value="1"/>
</dbReference>
<dbReference type="InterPro" id="IPR052158">
    <property type="entry name" value="INH-QAR"/>
</dbReference>
<dbReference type="GO" id="GO:0043565">
    <property type="term" value="F:sequence-specific DNA binding"/>
    <property type="evidence" value="ECO:0007669"/>
    <property type="project" value="InterPro"/>
</dbReference>
<dbReference type="AlphaFoldDB" id="A0A8J3H4Q0"/>
<feature type="domain" description="HTH araC/xylS-type" evidence="3">
    <location>
        <begin position="208"/>
        <end position="306"/>
    </location>
</feature>
<dbReference type="InterPro" id="IPR002818">
    <property type="entry name" value="DJ-1/PfpI"/>
</dbReference>
<organism evidence="4 5">
    <name type="scientific">Pseudodonghicola xiamenensis</name>
    <dbReference type="NCBI Taxonomy" id="337702"/>
    <lineage>
        <taxon>Bacteria</taxon>
        <taxon>Pseudomonadati</taxon>
        <taxon>Pseudomonadota</taxon>
        <taxon>Alphaproteobacteria</taxon>
        <taxon>Rhodobacterales</taxon>
        <taxon>Paracoccaceae</taxon>
        <taxon>Pseudodonghicola</taxon>
    </lineage>
</organism>
<keyword evidence="2" id="KW-0804">Transcription</keyword>
<protein>
    <submittedName>
        <fullName evidence="4">Transcriptional regulator</fullName>
    </submittedName>
</protein>
<comment type="caution">
    <text evidence="4">The sequence shown here is derived from an EMBL/GenBank/DDBJ whole genome shotgun (WGS) entry which is preliminary data.</text>
</comment>
<evidence type="ECO:0000259" key="3">
    <source>
        <dbReference type="PROSITE" id="PS01124"/>
    </source>
</evidence>
<dbReference type="Gene3D" id="1.10.10.60">
    <property type="entry name" value="Homeodomain-like"/>
    <property type="match status" value="2"/>
</dbReference>
<keyword evidence="5" id="KW-1185">Reference proteome</keyword>
<accession>A0A8J3H4Q0</accession>
<evidence type="ECO:0000313" key="5">
    <source>
        <dbReference type="Proteomes" id="UP000611500"/>
    </source>
</evidence>
<sequence length="315" mass="33635">MQVSPNSPIRLALVAYPGVQRSALEGMADMFALLPRLTGAGAAGAAVDLIRVDAGNRPEAAVDAFVFPPSLEATQAAPDHPLVHWARDRHAEGALACSVCAGAFWLGQAGLLDGRPATTHWALEAGFRASFPGVKLQPEHILIDDIDVVTAGGLMAWLDMGLHLVGLWFGADLATRLARHLLVDPAGREQRHYAGFRPPRSHGDVAILGVQRRMDTDFADPLPVAMLAAGAGMSERSFLRRFLRATGMSPAAYLQRLRVEKARGALERGGESTAGIAWAVGYRDVSAFSRAFKAVTGLSPGAYRDRFRIAAGRRG</sequence>
<dbReference type="Proteomes" id="UP000611500">
    <property type="component" value="Unassembled WGS sequence"/>
</dbReference>
<reference evidence="4" key="1">
    <citation type="journal article" date="2014" name="Int. J. Syst. Evol. Microbiol.">
        <title>Complete genome sequence of Corynebacterium casei LMG S-19264T (=DSM 44701T), isolated from a smear-ripened cheese.</title>
        <authorList>
            <consortium name="US DOE Joint Genome Institute (JGI-PGF)"/>
            <person name="Walter F."/>
            <person name="Albersmeier A."/>
            <person name="Kalinowski J."/>
            <person name="Ruckert C."/>
        </authorList>
    </citation>
    <scope>NUCLEOTIDE SEQUENCE</scope>
    <source>
        <strain evidence="4">CGMCC 1.7081</strain>
    </source>
</reference>
<dbReference type="InterPro" id="IPR018060">
    <property type="entry name" value="HTH_AraC"/>
</dbReference>
<dbReference type="PANTHER" id="PTHR43130">
    <property type="entry name" value="ARAC-FAMILY TRANSCRIPTIONAL REGULATOR"/>
    <property type="match status" value="1"/>
</dbReference>
<name>A0A8J3H4Q0_9RHOB</name>
<dbReference type="Gene3D" id="3.40.50.880">
    <property type="match status" value="1"/>
</dbReference>
<evidence type="ECO:0000313" key="4">
    <source>
        <dbReference type="EMBL" id="GHG85294.1"/>
    </source>
</evidence>
<dbReference type="Pfam" id="PF12833">
    <property type="entry name" value="HTH_18"/>
    <property type="match status" value="1"/>
</dbReference>